<evidence type="ECO:0000313" key="1">
    <source>
        <dbReference type="EMBL" id="MEI7036133.1"/>
    </source>
</evidence>
<evidence type="ECO:0000313" key="2">
    <source>
        <dbReference type="Proteomes" id="UP001381174"/>
    </source>
</evidence>
<organism evidence="1 2">
    <name type="scientific">Fulvimonas yonginensis</name>
    <dbReference type="NCBI Taxonomy" id="1495200"/>
    <lineage>
        <taxon>Bacteria</taxon>
        <taxon>Pseudomonadati</taxon>
        <taxon>Pseudomonadota</taxon>
        <taxon>Gammaproteobacteria</taxon>
        <taxon>Lysobacterales</taxon>
        <taxon>Rhodanobacteraceae</taxon>
        <taxon>Fulvimonas</taxon>
    </lineage>
</organism>
<gene>
    <name evidence="1" type="ORF">WAT24_05100</name>
</gene>
<dbReference type="RefSeq" id="WP_336806741.1">
    <property type="nucleotide sequence ID" value="NZ_JBBBNY010000002.1"/>
</dbReference>
<keyword evidence="2" id="KW-1185">Reference proteome</keyword>
<name>A0ABU8J9F9_9GAMM</name>
<evidence type="ECO:0008006" key="3">
    <source>
        <dbReference type="Google" id="ProtNLM"/>
    </source>
</evidence>
<reference evidence="1 2" key="1">
    <citation type="journal article" date="2014" name="Int. J. Syst. Evol. Microbiol.">
        <title>Fulvimonas yonginensis sp. nov., isolated from greenhouse soil, and emended description of the genus Fulvimonas.</title>
        <authorList>
            <person name="Ahn J.H."/>
            <person name="Kim S.J."/>
            <person name="Weon H.Y."/>
            <person name="Hong S.B."/>
            <person name="Seok S.J."/>
            <person name="Kwon S.W."/>
        </authorList>
    </citation>
    <scope>NUCLEOTIDE SEQUENCE [LARGE SCALE GENOMIC DNA]</scope>
    <source>
        <strain evidence="1 2">KACC 16952</strain>
    </source>
</reference>
<comment type="caution">
    <text evidence="1">The sequence shown here is derived from an EMBL/GenBank/DDBJ whole genome shotgun (WGS) entry which is preliminary data.</text>
</comment>
<accession>A0ABU8J9F9</accession>
<proteinExistence type="predicted"/>
<protein>
    <recommendedName>
        <fullName evidence="3">Aspartyl protease</fullName>
    </recommendedName>
</protein>
<sequence length="332" mass="35287">MHIAGALLAVAAAGGPAAGPADAPTVMPTRFEAGHFFAVPRTVDGQGLRLIVDTGGGGGAGLYWLSGATAQRLGLKTSRCTIGGERLEVAPLPRYAPGQGLPAPESPCGPVLLVNAQFRPNAASGDGQLGAGYLPGRVWTFDYPARRLVLEPPAWQPDPAAHATPLGFRRDAKGHLESGFPRLTIRVDGQPLDMLLDTGATAHPTAAGKKASGTPTVGGYGVTSYITTSMLEHWHQAHPDWRVVDQGDDLFGPTHATRLIRVPAVEIAGWSVGPVWFTERPDRAFHVFMSSMMDKRVEGAVGGNVFGHFAMTIDYPHEKVYFRCRKGCRAAR</sequence>
<dbReference type="EMBL" id="JBBBNY010000002">
    <property type="protein sequence ID" value="MEI7036133.1"/>
    <property type="molecule type" value="Genomic_DNA"/>
</dbReference>
<dbReference type="Proteomes" id="UP001381174">
    <property type="component" value="Unassembled WGS sequence"/>
</dbReference>